<keyword evidence="3" id="KW-0804">Transcription</keyword>
<evidence type="ECO:0000256" key="1">
    <source>
        <dbReference type="ARBA" id="ARBA00023015"/>
    </source>
</evidence>
<dbReference type="InterPro" id="IPR036390">
    <property type="entry name" value="WH_DNA-bd_sf"/>
</dbReference>
<name>A0A1M4ZHX2_9CLOT</name>
<dbReference type="RefSeq" id="WP_072852713.1">
    <property type="nucleotide sequence ID" value="NZ_FQVI01000015.1"/>
</dbReference>
<dbReference type="SUPFAM" id="SSF48008">
    <property type="entry name" value="GntR ligand-binding domain-like"/>
    <property type="match status" value="1"/>
</dbReference>
<dbReference type="STRING" id="1122155.SAMN02745158_02760"/>
<dbReference type="SUPFAM" id="SSF46785">
    <property type="entry name" value="Winged helix' DNA-binding domain"/>
    <property type="match status" value="1"/>
</dbReference>
<dbReference type="InterPro" id="IPR008920">
    <property type="entry name" value="TF_FadR/GntR_C"/>
</dbReference>
<dbReference type="GO" id="GO:0003677">
    <property type="term" value="F:DNA binding"/>
    <property type="evidence" value="ECO:0007669"/>
    <property type="project" value="UniProtKB-KW"/>
</dbReference>
<keyword evidence="6" id="KW-1185">Reference proteome</keyword>
<dbReference type="OrthoDB" id="9781630at2"/>
<feature type="domain" description="HTH gntR-type" evidence="4">
    <location>
        <begin position="14"/>
        <end position="81"/>
    </location>
</feature>
<dbReference type="Gene3D" id="1.10.10.10">
    <property type="entry name" value="Winged helix-like DNA-binding domain superfamily/Winged helix DNA-binding domain"/>
    <property type="match status" value="1"/>
</dbReference>
<dbReference type="AlphaFoldDB" id="A0A1M4ZHX2"/>
<evidence type="ECO:0000259" key="4">
    <source>
        <dbReference type="PROSITE" id="PS50949"/>
    </source>
</evidence>
<protein>
    <submittedName>
        <fullName evidence="5">DNA-binding transcriptional regulator, GntR family</fullName>
    </submittedName>
</protein>
<organism evidence="5 6">
    <name type="scientific">Lactonifactor longoviformis DSM 17459</name>
    <dbReference type="NCBI Taxonomy" id="1122155"/>
    <lineage>
        <taxon>Bacteria</taxon>
        <taxon>Bacillati</taxon>
        <taxon>Bacillota</taxon>
        <taxon>Clostridia</taxon>
        <taxon>Eubacteriales</taxon>
        <taxon>Clostridiaceae</taxon>
        <taxon>Lactonifactor</taxon>
    </lineage>
</organism>
<evidence type="ECO:0000313" key="6">
    <source>
        <dbReference type="Proteomes" id="UP000184245"/>
    </source>
</evidence>
<dbReference type="SMART" id="SM00895">
    <property type="entry name" value="FCD"/>
    <property type="match status" value="1"/>
</dbReference>
<dbReference type="InterPro" id="IPR011711">
    <property type="entry name" value="GntR_C"/>
</dbReference>
<keyword evidence="1" id="KW-0805">Transcription regulation</keyword>
<accession>A0A1M4ZHX2</accession>
<sequence>MADYDGPGGELKKSSLRGKVFQKIREDILSGRYQQGDELIEAAIGGELGVSRTPVREALRQLELEGLVHIVPNKGAFVTGITVKDIQDIYRIRAKLEGLCAQWAAQSITKEQLDLMEETAFLSEYHAQKEHYDQVFELDGRFHELLYEASNSKILAHTLSDYHQYVQKVRKASISNRIRCKKTNEEHHKILDALRAGDAGKAEEVATQHILNTIENLGHYNLEDILKADDDLITGGKK</sequence>
<dbReference type="InterPro" id="IPR000524">
    <property type="entry name" value="Tscrpt_reg_HTH_GntR"/>
</dbReference>
<reference evidence="5 6" key="1">
    <citation type="submission" date="2016-11" db="EMBL/GenBank/DDBJ databases">
        <authorList>
            <person name="Jaros S."/>
            <person name="Januszkiewicz K."/>
            <person name="Wedrychowicz H."/>
        </authorList>
    </citation>
    <scope>NUCLEOTIDE SEQUENCE [LARGE SCALE GENOMIC DNA]</scope>
    <source>
        <strain evidence="5 6">DSM 17459</strain>
    </source>
</reference>
<dbReference type="GO" id="GO:0003700">
    <property type="term" value="F:DNA-binding transcription factor activity"/>
    <property type="evidence" value="ECO:0007669"/>
    <property type="project" value="InterPro"/>
</dbReference>
<dbReference type="PROSITE" id="PS50949">
    <property type="entry name" value="HTH_GNTR"/>
    <property type="match status" value="1"/>
</dbReference>
<proteinExistence type="predicted"/>
<dbReference type="EMBL" id="FQVI01000015">
    <property type="protein sequence ID" value="SHF17407.1"/>
    <property type="molecule type" value="Genomic_DNA"/>
</dbReference>
<dbReference type="CDD" id="cd07377">
    <property type="entry name" value="WHTH_GntR"/>
    <property type="match status" value="1"/>
</dbReference>
<evidence type="ECO:0000256" key="2">
    <source>
        <dbReference type="ARBA" id="ARBA00023125"/>
    </source>
</evidence>
<dbReference type="Pfam" id="PF00392">
    <property type="entry name" value="GntR"/>
    <property type="match status" value="1"/>
</dbReference>
<evidence type="ECO:0000313" key="5">
    <source>
        <dbReference type="EMBL" id="SHF17407.1"/>
    </source>
</evidence>
<dbReference type="Gene3D" id="1.20.120.530">
    <property type="entry name" value="GntR ligand-binding domain-like"/>
    <property type="match status" value="1"/>
</dbReference>
<dbReference type="InterPro" id="IPR036388">
    <property type="entry name" value="WH-like_DNA-bd_sf"/>
</dbReference>
<dbReference type="PANTHER" id="PTHR43537">
    <property type="entry name" value="TRANSCRIPTIONAL REGULATOR, GNTR FAMILY"/>
    <property type="match status" value="1"/>
</dbReference>
<dbReference type="SMART" id="SM00345">
    <property type="entry name" value="HTH_GNTR"/>
    <property type="match status" value="1"/>
</dbReference>
<dbReference type="Pfam" id="PF07729">
    <property type="entry name" value="FCD"/>
    <property type="match status" value="1"/>
</dbReference>
<evidence type="ECO:0000256" key="3">
    <source>
        <dbReference type="ARBA" id="ARBA00023163"/>
    </source>
</evidence>
<gene>
    <name evidence="5" type="ORF">SAMN02745158_02760</name>
</gene>
<dbReference type="PANTHER" id="PTHR43537:SF24">
    <property type="entry name" value="GLUCONATE OPERON TRANSCRIPTIONAL REPRESSOR"/>
    <property type="match status" value="1"/>
</dbReference>
<keyword evidence="2 5" id="KW-0238">DNA-binding</keyword>
<dbReference type="Proteomes" id="UP000184245">
    <property type="component" value="Unassembled WGS sequence"/>
</dbReference>